<dbReference type="EMBL" id="JBJUIK010000013">
    <property type="protein sequence ID" value="KAL3506808.1"/>
    <property type="molecule type" value="Genomic_DNA"/>
</dbReference>
<name>A0ABD2YMN6_9GENT</name>
<reference evidence="1 2" key="1">
    <citation type="submission" date="2024-11" db="EMBL/GenBank/DDBJ databases">
        <title>A near-complete genome assembly of Cinchona calisaya.</title>
        <authorList>
            <person name="Lian D.C."/>
            <person name="Zhao X.W."/>
            <person name="Wei L."/>
        </authorList>
    </citation>
    <scope>NUCLEOTIDE SEQUENCE [LARGE SCALE GENOMIC DNA]</scope>
    <source>
        <tissue evidence="1">Nenye</tissue>
    </source>
</reference>
<gene>
    <name evidence="1" type="ORF">ACH5RR_032190</name>
</gene>
<organism evidence="1 2">
    <name type="scientific">Cinchona calisaya</name>
    <dbReference type="NCBI Taxonomy" id="153742"/>
    <lineage>
        <taxon>Eukaryota</taxon>
        <taxon>Viridiplantae</taxon>
        <taxon>Streptophyta</taxon>
        <taxon>Embryophyta</taxon>
        <taxon>Tracheophyta</taxon>
        <taxon>Spermatophyta</taxon>
        <taxon>Magnoliopsida</taxon>
        <taxon>eudicotyledons</taxon>
        <taxon>Gunneridae</taxon>
        <taxon>Pentapetalae</taxon>
        <taxon>asterids</taxon>
        <taxon>lamiids</taxon>
        <taxon>Gentianales</taxon>
        <taxon>Rubiaceae</taxon>
        <taxon>Cinchonoideae</taxon>
        <taxon>Cinchoneae</taxon>
        <taxon>Cinchona</taxon>
    </lineage>
</organism>
<keyword evidence="2" id="KW-1185">Reference proteome</keyword>
<dbReference type="AlphaFoldDB" id="A0ABD2YMN6"/>
<sequence length="239" mass="25705">MMTVAEDGLWGSVPLKSTPSCDRFLWLRPQDQEKADAPITDRANSPVGASRFPRLVGDSLKLGISIASLSRPSVARDPQLFKPPKKIVTPIPSVVKTITTSINSIGSPNAQHNEKIGAHSSNSDKIGVSIAQTSIPAIQPIEKIVLATPIVEVDAILVESVPLVPAASKTFDDPTILPITKISNVPIVKGLTVNLDASYLIGLIIDDQVFCKSKTHTRKQASSMNESLFESLLDSEMEF</sequence>
<evidence type="ECO:0000313" key="1">
    <source>
        <dbReference type="EMBL" id="KAL3506808.1"/>
    </source>
</evidence>
<proteinExistence type="predicted"/>
<protein>
    <submittedName>
        <fullName evidence="1">Uncharacterized protein</fullName>
    </submittedName>
</protein>
<evidence type="ECO:0000313" key="2">
    <source>
        <dbReference type="Proteomes" id="UP001630127"/>
    </source>
</evidence>
<dbReference type="Proteomes" id="UP001630127">
    <property type="component" value="Unassembled WGS sequence"/>
</dbReference>
<comment type="caution">
    <text evidence="1">The sequence shown here is derived from an EMBL/GenBank/DDBJ whole genome shotgun (WGS) entry which is preliminary data.</text>
</comment>
<accession>A0ABD2YMN6</accession>